<dbReference type="SUPFAM" id="SSF53822">
    <property type="entry name" value="Periplasmic binding protein-like I"/>
    <property type="match status" value="1"/>
</dbReference>
<comment type="caution">
    <text evidence="5">The sequence shown here is derived from an EMBL/GenBank/DDBJ whole genome shotgun (WGS) entry which is preliminary data.</text>
</comment>
<dbReference type="PROSITE" id="PS50932">
    <property type="entry name" value="HTH_LACI_2"/>
    <property type="match status" value="1"/>
</dbReference>
<dbReference type="InterPro" id="IPR046335">
    <property type="entry name" value="LacI/GalR-like_sensor"/>
</dbReference>
<feature type="domain" description="HTH lacI-type" evidence="4">
    <location>
        <begin position="1"/>
        <end position="47"/>
    </location>
</feature>
<keyword evidence="3" id="KW-0804">Transcription</keyword>
<evidence type="ECO:0000256" key="3">
    <source>
        <dbReference type="ARBA" id="ARBA00023163"/>
    </source>
</evidence>
<name>A0A5C8Z6P8_9ACTN</name>
<dbReference type="InterPro" id="IPR010982">
    <property type="entry name" value="Lambda_DNA-bd_dom_sf"/>
</dbReference>
<evidence type="ECO:0000256" key="2">
    <source>
        <dbReference type="ARBA" id="ARBA00023125"/>
    </source>
</evidence>
<dbReference type="SUPFAM" id="SSF47413">
    <property type="entry name" value="lambda repressor-like DNA-binding domains"/>
    <property type="match status" value="1"/>
</dbReference>
<evidence type="ECO:0000313" key="5">
    <source>
        <dbReference type="EMBL" id="TXR52973.1"/>
    </source>
</evidence>
<dbReference type="CDD" id="cd01392">
    <property type="entry name" value="HTH_LacI"/>
    <property type="match status" value="1"/>
</dbReference>
<dbReference type="OrthoDB" id="3288692at2"/>
<dbReference type="SMART" id="SM00354">
    <property type="entry name" value="HTH_LACI"/>
    <property type="match status" value="1"/>
</dbReference>
<dbReference type="Gene3D" id="1.10.260.40">
    <property type="entry name" value="lambda repressor-like DNA-binding domains"/>
    <property type="match status" value="1"/>
</dbReference>
<gene>
    <name evidence="5" type="ORF">FMM08_17360</name>
</gene>
<dbReference type="AlphaFoldDB" id="A0A5C8Z6P8"/>
<dbReference type="GO" id="GO:0003700">
    <property type="term" value="F:DNA-binding transcription factor activity"/>
    <property type="evidence" value="ECO:0007669"/>
    <property type="project" value="TreeGrafter"/>
</dbReference>
<keyword evidence="1" id="KW-0805">Transcription regulation</keyword>
<evidence type="ECO:0000256" key="1">
    <source>
        <dbReference type="ARBA" id="ARBA00023015"/>
    </source>
</evidence>
<protein>
    <submittedName>
        <fullName evidence="5">LacI family transcriptional regulator</fullName>
    </submittedName>
</protein>
<evidence type="ECO:0000259" key="4">
    <source>
        <dbReference type="PROSITE" id="PS50932"/>
    </source>
</evidence>
<sequence length="251" mass="26024">MSRTTVSFVLDGRTEARGISPATADRVRSAAAELGYAPHRTARLLRAGTSDLVVLAVPGTAPLSALTLRVVAEVTDLLSLADLHLVVRRTTLDRPFHRAWREVCPAAVIGLEVPAADLEEVRLAGVPAVSFDVSAFDEAIGTAQARHLLERGHTSLAYAAPAETHLAACSDRRLAAVRRACAAAGAPAPAVVTCRLDTSSATAAVGALAAHPGVSAVCAFDDEHALAVLEGVLHEGPFAVRAPTVLQRSTA</sequence>
<dbReference type="Gene3D" id="3.40.50.2300">
    <property type="match status" value="1"/>
</dbReference>
<dbReference type="Pfam" id="PF13377">
    <property type="entry name" value="Peripla_BP_3"/>
    <property type="match status" value="1"/>
</dbReference>
<dbReference type="PANTHER" id="PTHR30146">
    <property type="entry name" value="LACI-RELATED TRANSCRIPTIONAL REPRESSOR"/>
    <property type="match status" value="1"/>
</dbReference>
<organism evidence="5 6">
    <name type="scientific">Quadrisphaera setariae</name>
    <dbReference type="NCBI Taxonomy" id="2593304"/>
    <lineage>
        <taxon>Bacteria</taxon>
        <taxon>Bacillati</taxon>
        <taxon>Actinomycetota</taxon>
        <taxon>Actinomycetes</taxon>
        <taxon>Kineosporiales</taxon>
        <taxon>Kineosporiaceae</taxon>
        <taxon>Quadrisphaera</taxon>
    </lineage>
</organism>
<evidence type="ECO:0000313" key="6">
    <source>
        <dbReference type="Proteomes" id="UP000321234"/>
    </source>
</evidence>
<dbReference type="PANTHER" id="PTHR30146:SF153">
    <property type="entry name" value="LACTOSE OPERON REPRESSOR"/>
    <property type="match status" value="1"/>
</dbReference>
<accession>A0A5C8Z6P8</accession>
<dbReference type="EMBL" id="VKAC01000011">
    <property type="protein sequence ID" value="TXR52973.1"/>
    <property type="molecule type" value="Genomic_DNA"/>
</dbReference>
<dbReference type="Proteomes" id="UP000321234">
    <property type="component" value="Unassembled WGS sequence"/>
</dbReference>
<keyword evidence="2" id="KW-0238">DNA-binding</keyword>
<reference evidence="5 6" key="1">
    <citation type="submission" date="2019-07" db="EMBL/GenBank/DDBJ databases">
        <title>Quadrisphaera sp. strain DD2A genome sequencing and assembly.</title>
        <authorList>
            <person name="Kim I."/>
        </authorList>
    </citation>
    <scope>NUCLEOTIDE SEQUENCE [LARGE SCALE GENOMIC DNA]</scope>
    <source>
        <strain evidence="5 6">DD2A</strain>
    </source>
</reference>
<dbReference type="InterPro" id="IPR000843">
    <property type="entry name" value="HTH_LacI"/>
</dbReference>
<dbReference type="InterPro" id="IPR028082">
    <property type="entry name" value="Peripla_BP_I"/>
</dbReference>
<proteinExistence type="predicted"/>
<dbReference type="RefSeq" id="WP_147927740.1">
    <property type="nucleotide sequence ID" value="NZ_VKAC01000011.1"/>
</dbReference>
<dbReference type="GO" id="GO:0000976">
    <property type="term" value="F:transcription cis-regulatory region binding"/>
    <property type="evidence" value="ECO:0007669"/>
    <property type="project" value="TreeGrafter"/>
</dbReference>
<keyword evidence="6" id="KW-1185">Reference proteome</keyword>